<dbReference type="FunFam" id="3.30.160.60:FF:000110">
    <property type="entry name" value="Zinc finger protein-like"/>
    <property type="match status" value="1"/>
</dbReference>
<feature type="domain" description="C2H2-type" evidence="8">
    <location>
        <begin position="274"/>
        <end position="302"/>
    </location>
</feature>
<keyword evidence="3" id="KW-0677">Repeat</keyword>
<dbReference type="GO" id="GO:0008270">
    <property type="term" value="F:zinc ion binding"/>
    <property type="evidence" value="ECO:0007669"/>
    <property type="project" value="UniProtKB-KW"/>
</dbReference>
<evidence type="ECO:0000256" key="2">
    <source>
        <dbReference type="ARBA" id="ARBA00022723"/>
    </source>
</evidence>
<name>A0A6F9DWW2_9ASCI</name>
<keyword evidence="5" id="KW-0862">Zinc</keyword>
<accession>A0A6F9DWW2</accession>
<dbReference type="FunFam" id="3.30.160.60:FF:000176">
    <property type="entry name" value="zinc finger protein 70"/>
    <property type="match status" value="1"/>
</dbReference>
<keyword evidence="6" id="KW-0539">Nucleus</keyword>
<dbReference type="GO" id="GO:0000981">
    <property type="term" value="F:DNA-binding transcription factor activity, RNA polymerase II-specific"/>
    <property type="evidence" value="ECO:0007669"/>
    <property type="project" value="TreeGrafter"/>
</dbReference>
<feature type="domain" description="C2H2-type" evidence="8">
    <location>
        <begin position="246"/>
        <end position="273"/>
    </location>
</feature>
<evidence type="ECO:0000313" key="9">
    <source>
        <dbReference type="EMBL" id="CAB3267934.1"/>
    </source>
</evidence>
<feature type="domain" description="C2H2-type" evidence="8">
    <location>
        <begin position="331"/>
        <end position="358"/>
    </location>
</feature>
<feature type="domain" description="C2H2-type" evidence="8">
    <location>
        <begin position="111"/>
        <end position="138"/>
    </location>
</feature>
<dbReference type="Pfam" id="PF00096">
    <property type="entry name" value="zf-C2H2"/>
    <property type="match status" value="3"/>
</dbReference>
<evidence type="ECO:0000256" key="7">
    <source>
        <dbReference type="PROSITE-ProRule" id="PRU00042"/>
    </source>
</evidence>
<evidence type="ECO:0000256" key="3">
    <source>
        <dbReference type="ARBA" id="ARBA00022737"/>
    </source>
</evidence>
<dbReference type="SUPFAM" id="SSF57667">
    <property type="entry name" value="beta-beta-alpha zinc fingers"/>
    <property type="match status" value="3"/>
</dbReference>
<dbReference type="PROSITE" id="PS50157">
    <property type="entry name" value="ZINC_FINGER_C2H2_2"/>
    <property type="match status" value="7"/>
</dbReference>
<dbReference type="AlphaFoldDB" id="A0A6F9DWW2"/>
<evidence type="ECO:0000256" key="6">
    <source>
        <dbReference type="ARBA" id="ARBA00023242"/>
    </source>
</evidence>
<proteinExistence type="evidence at transcript level"/>
<evidence type="ECO:0000256" key="4">
    <source>
        <dbReference type="ARBA" id="ARBA00022771"/>
    </source>
</evidence>
<sequence length="360" mass="41394">MDCNIKTEITQCKENEVLQYCGIKNVHIKQEILEEDADFFVKQYFQAKREFAEPITNIFAADSSTLTSRLEPDLCDDVGMTSPQSQLDGNCEIKPDDLKELKANVTDLLSFPCAQCEKSFSSLPSLRKHAHVHKRQEKKKLGSTTEKVLANTELVPEVKEEVGSSSAILEDYKLNVQVLVSTPSLSTSDFQCNLCNKIFTRKSSYQQHLYQQHSGVSHECPVCGKSFRQKGNLTKHMRVHTGEKPFRCQYCERTFSQKWSKVHHERTHTGEKPYQCQVCEKRFIQLGHLKTHQQAVHEKVKSHMCPICAATFAHSCSYKAHMRSHTGERPYQCNFCEKAFTHLISLNDHKMMHLRKSHKK</sequence>
<organism evidence="9">
    <name type="scientific">Phallusia mammillata</name>
    <dbReference type="NCBI Taxonomy" id="59560"/>
    <lineage>
        <taxon>Eukaryota</taxon>
        <taxon>Metazoa</taxon>
        <taxon>Chordata</taxon>
        <taxon>Tunicata</taxon>
        <taxon>Ascidiacea</taxon>
        <taxon>Phlebobranchia</taxon>
        <taxon>Ascidiidae</taxon>
        <taxon>Phallusia</taxon>
    </lineage>
</organism>
<feature type="domain" description="C2H2-type" evidence="8">
    <location>
        <begin position="190"/>
        <end position="218"/>
    </location>
</feature>
<dbReference type="EMBL" id="LR792072">
    <property type="protein sequence ID" value="CAB3267934.1"/>
    <property type="molecule type" value="mRNA"/>
</dbReference>
<comment type="subcellular location">
    <subcellularLocation>
        <location evidence="1">Nucleus</location>
    </subcellularLocation>
</comment>
<keyword evidence="4 7" id="KW-0863">Zinc-finger</keyword>
<dbReference type="InterPro" id="IPR013087">
    <property type="entry name" value="Znf_C2H2_type"/>
</dbReference>
<feature type="domain" description="C2H2-type" evidence="8">
    <location>
        <begin position="303"/>
        <end position="330"/>
    </location>
</feature>
<protein>
    <submittedName>
        <fullName evidence="9">ZF(C2H2)-13 zinc finger protein</fullName>
    </submittedName>
</protein>
<evidence type="ECO:0000256" key="5">
    <source>
        <dbReference type="ARBA" id="ARBA00022833"/>
    </source>
</evidence>
<keyword evidence="2" id="KW-0479">Metal-binding</keyword>
<dbReference type="PROSITE" id="PS00028">
    <property type="entry name" value="ZINC_FINGER_C2H2_1"/>
    <property type="match status" value="7"/>
</dbReference>
<feature type="domain" description="C2H2-type" evidence="8">
    <location>
        <begin position="218"/>
        <end position="245"/>
    </location>
</feature>
<dbReference type="Pfam" id="PF13912">
    <property type="entry name" value="zf-C2H2_6"/>
    <property type="match status" value="1"/>
</dbReference>
<dbReference type="PANTHER" id="PTHR24394:SF29">
    <property type="entry name" value="MYONEURIN"/>
    <property type="match status" value="1"/>
</dbReference>
<evidence type="ECO:0000256" key="1">
    <source>
        <dbReference type="ARBA" id="ARBA00004123"/>
    </source>
</evidence>
<evidence type="ECO:0000259" key="8">
    <source>
        <dbReference type="PROSITE" id="PS50157"/>
    </source>
</evidence>
<dbReference type="Gene3D" id="3.30.160.60">
    <property type="entry name" value="Classic Zinc Finger"/>
    <property type="match status" value="6"/>
</dbReference>
<dbReference type="PANTHER" id="PTHR24394">
    <property type="entry name" value="ZINC FINGER PROTEIN"/>
    <property type="match status" value="1"/>
</dbReference>
<dbReference type="FunFam" id="3.30.160.60:FF:001498">
    <property type="entry name" value="Zinc finger protein 404"/>
    <property type="match status" value="1"/>
</dbReference>
<dbReference type="FunFam" id="3.30.160.60:FF:000624">
    <property type="entry name" value="zinc finger protein 697"/>
    <property type="match status" value="1"/>
</dbReference>
<reference evidence="9" key="1">
    <citation type="submission" date="2020-04" db="EMBL/GenBank/DDBJ databases">
        <authorList>
            <person name="Neveu A P."/>
        </authorList>
    </citation>
    <scope>NUCLEOTIDE SEQUENCE</scope>
    <source>
        <tissue evidence="9">Whole embryo</tissue>
    </source>
</reference>
<dbReference type="GO" id="GO:0005634">
    <property type="term" value="C:nucleus"/>
    <property type="evidence" value="ECO:0007669"/>
    <property type="project" value="UniProtKB-SubCell"/>
</dbReference>
<dbReference type="SMART" id="SM00355">
    <property type="entry name" value="ZnF_C2H2"/>
    <property type="match status" value="7"/>
</dbReference>
<gene>
    <name evidence="9" type="primary">Zfp691</name>
</gene>
<dbReference type="InterPro" id="IPR036236">
    <property type="entry name" value="Znf_C2H2_sf"/>
</dbReference>
<dbReference type="Pfam" id="PF12874">
    <property type="entry name" value="zf-met"/>
    <property type="match status" value="2"/>
</dbReference>